<gene>
    <name evidence="2" type="ORF">BN381_180005</name>
</gene>
<dbReference type="Gene3D" id="3.40.50.2000">
    <property type="entry name" value="Glycogen Phosphorylase B"/>
    <property type="match status" value="4"/>
</dbReference>
<sequence>MASFMSKIALVAPSPVPFREGGAERLWNGLTAELRRQGVSVELLKAPIRERTLTQLLKGYAAFAEWDLSHFDQVVTGKYPAWAIDHPNHRVWMLHPLRGLYDRYPAGLPDRLPRPLDPDLQAALELPGRLSNGAAAGPIIDEATNLIGRAAERLGAEHPDLAIPSPLARMLVQRLDHGLLAATRVRSHAAISEAVAQRPNWFPAGVTPQVVHPPLDTRWAKTLSTVALPERRTSDPLKVLSVGRLEQAKRHDLTIGAIRAMKRPAQLRVVGSGPDADRLSELCDGDDRCELTGAATDEELVDAYRWADVVCFTADREDYGLVALEALTAGRGLVATSDAGGALELLTTSSSGTAMGTGSLTKPPNGVVVPPTAKDLAEALDVVAATDGAAQSLGESARHGAAKLSWETAVRALLDPPQPPGRRDRSQPLVVALSSYPVWPHRQGGELRAFHLLSGVAEAGARVKVLSLTTDPDLAGTRRVTPGMDEETVLISPRQSAAEHRMRLVSTTHAITDVAASLLWSATPAFAEAAGRDLPNASLAVLVQPYLATALSALAPEGLPVIYDAHNHESTLKGALLGATRGGRWLARAAAETERVAVALASEILTTTSEDAELFVSLDGVEPDRLTLIENGATVAGTPFAEGAEREANRIRLLAKLGLGDRKRLAVFVGSGHPPNVAAARHIIDAVRHRDDLAVALIGRHSDMLSGRLPRHVATLGRVDDDQLAEFLAGADVALNPIDEGSGSNLKLVDYFAAGVPVISSTVGARGIEDPRRFVLLAPTDGLGEALDAIAVDPRVTQRARAARAYAESHLDWGLLGRRAAEVALALARTASTGPGAPTADRAAEAQR</sequence>
<keyword evidence="3" id="KW-1185">Reference proteome</keyword>
<dbReference type="CDD" id="cd03801">
    <property type="entry name" value="GT4_PimA-like"/>
    <property type="match status" value="2"/>
</dbReference>
<dbReference type="Proteomes" id="UP000018291">
    <property type="component" value="Unassembled WGS sequence"/>
</dbReference>
<dbReference type="eggNOG" id="COG0438">
    <property type="taxonomic scope" value="Bacteria"/>
</dbReference>
<accession>R4YXU3</accession>
<protein>
    <recommendedName>
        <fullName evidence="1">Glycosyl transferase family 1 domain-containing protein</fullName>
    </recommendedName>
</protein>
<reference evidence="2 3" key="1">
    <citation type="journal article" date="2013" name="ISME J.">
        <title>Metabolic model for the filamentous 'Candidatus Microthrix parvicella' based on genomic and metagenomic analyses.</title>
        <authorList>
            <person name="Jon McIlroy S."/>
            <person name="Kristiansen R."/>
            <person name="Albertsen M."/>
            <person name="Michael Karst S."/>
            <person name="Rossetti S."/>
            <person name="Lund Nielsen J."/>
            <person name="Tandoi V."/>
            <person name="James Seviour R."/>
            <person name="Nielsen P.H."/>
        </authorList>
    </citation>
    <scope>NUCLEOTIDE SEQUENCE [LARGE SCALE GENOMIC DNA]</scope>
    <source>
        <strain evidence="2 3">RN1</strain>
    </source>
</reference>
<dbReference type="PANTHER" id="PTHR12526:SF635">
    <property type="entry name" value="GLYCOSYL TRANSFERASE GROUP 1"/>
    <property type="match status" value="1"/>
</dbReference>
<dbReference type="Pfam" id="PF13692">
    <property type="entry name" value="Glyco_trans_1_4"/>
    <property type="match status" value="1"/>
</dbReference>
<dbReference type="STRING" id="1229780.BN381_180005"/>
<dbReference type="PANTHER" id="PTHR12526">
    <property type="entry name" value="GLYCOSYLTRANSFERASE"/>
    <property type="match status" value="1"/>
</dbReference>
<dbReference type="InterPro" id="IPR001296">
    <property type="entry name" value="Glyco_trans_1"/>
</dbReference>
<dbReference type="EMBL" id="CANL01000010">
    <property type="protein sequence ID" value="CCM63128.1"/>
    <property type="molecule type" value="Genomic_DNA"/>
</dbReference>
<name>R4YXU3_9ACTN</name>
<evidence type="ECO:0000313" key="2">
    <source>
        <dbReference type="EMBL" id="CCM63128.1"/>
    </source>
</evidence>
<dbReference type="GO" id="GO:0016757">
    <property type="term" value="F:glycosyltransferase activity"/>
    <property type="evidence" value="ECO:0007669"/>
    <property type="project" value="InterPro"/>
</dbReference>
<evidence type="ECO:0000313" key="3">
    <source>
        <dbReference type="Proteomes" id="UP000018291"/>
    </source>
</evidence>
<feature type="domain" description="Glycosyl transferase family 1" evidence="1">
    <location>
        <begin position="234"/>
        <end position="398"/>
    </location>
</feature>
<dbReference type="HOGENOM" id="CLU_011164_0_0_11"/>
<dbReference type="Pfam" id="PF00534">
    <property type="entry name" value="Glycos_transf_1"/>
    <property type="match status" value="1"/>
</dbReference>
<proteinExistence type="predicted"/>
<comment type="caution">
    <text evidence="2">The sequence shown here is derived from an EMBL/GenBank/DDBJ whole genome shotgun (WGS) entry which is preliminary data.</text>
</comment>
<evidence type="ECO:0000259" key="1">
    <source>
        <dbReference type="Pfam" id="PF00534"/>
    </source>
</evidence>
<dbReference type="AlphaFoldDB" id="R4YXU3"/>
<organism evidence="2 3">
    <name type="scientific">Candidatus Neomicrothrix parvicella RN1</name>
    <dbReference type="NCBI Taxonomy" id="1229780"/>
    <lineage>
        <taxon>Bacteria</taxon>
        <taxon>Bacillati</taxon>
        <taxon>Actinomycetota</taxon>
        <taxon>Acidimicrobiia</taxon>
        <taxon>Acidimicrobiales</taxon>
        <taxon>Microthrixaceae</taxon>
        <taxon>Candidatus Neomicrothrix</taxon>
    </lineage>
</organism>
<dbReference type="OrthoDB" id="193659at2"/>
<dbReference type="SUPFAM" id="SSF53756">
    <property type="entry name" value="UDP-Glycosyltransferase/glycogen phosphorylase"/>
    <property type="match status" value="2"/>
</dbReference>